<keyword evidence="1" id="KW-0812">Transmembrane</keyword>
<evidence type="ECO:0000313" key="2">
    <source>
        <dbReference type="EMBL" id="QUP55341.1"/>
    </source>
</evidence>
<proteinExistence type="predicted"/>
<protein>
    <recommendedName>
        <fullName evidence="4">Transmembrane protein</fullName>
    </recommendedName>
</protein>
<keyword evidence="1" id="KW-0472">Membrane</keyword>
<dbReference type="Proteomes" id="UP000677898">
    <property type="component" value="Chromosome"/>
</dbReference>
<evidence type="ECO:0008006" key="4">
    <source>
        <dbReference type="Google" id="ProtNLM"/>
    </source>
</evidence>
<sequence length="195" mass="20963">MPQTNLHPAYRIPPEVKGKIIGVLLLLPTLPHLVFAQCHLRNTWPIAEKLFAGGFLIAAILLALAISKRPRALPPLPMWKAALPFASLSLLAGALAAVDGIAFARAAVFFTAKEHTRTTATVETSRPMRGCRTSIEFFDSTIEASVTACASEYGFTPRAGDRIIVEKLVSPIGIQLQAIAPLRNESAGLQVMPVT</sequence>
<keyword evidence="1" id="KW-1133">Transmembrane helix</keyword>
<name>A0ABX7ZJN9_9RALS</name>
<keyword evidence="3" id="KW-1185">Reference proteome</keyword>
<gene>
    <name evidence="2" type="ORF">GO998_17155</name>
</gene>
<evidence type="ECO:0000313" key="3">
    <source>
        <dbReference type="Proteomes" id="UP000677898"/>
    </source>
</evidence>
<dbReference type="RefSeq" id="WP_211904197.1">
    <property type="nucleotide sequence ID" value="NZ_CP046729.1"/>
</dbReference>
<dbReference type="EMBL" id="CP046729">
    <property type="protein sequence ID" value="QUP55341.1"/>
    <property type="molecule type" value="Genomic_DNA"/>
</dbReference>
<evidence type="ECO:0000256" key="1">
    <source>
        <dbReference type="SAM" id="Phobius"/>
    </source>
</evidence>
<reference evidence="2 3" key="1">
    <citation type="journal article" date="2021" name="Phytopathology">
        <title>Complete genome sequence of Ralstonia syzygii subsp. indonesiensis strain LLRS-1, isolated from wilted tobacco in China.</title>
        <authorList>
            <person name="Lu C.H."/>
            <person name="Li J.Y."/>
            <person name="Mi M.G."/>
            <person name="Lin Z.L."/>
            <person name="Jiang N."/>
            <person name="Gai X."/>
            <person name="Ma J.H."/>
            <person name="Lei L.P."/>
            <person name="Xia Z.Y."/>
        </authorList>
    </citation>
    <scope>NUCLEOTIDE SEQUENCE [LARGE SCALE GENOMIC DNA]</scope>
    <source>
        <strain evidence="2 3">LLRS-1</strain>
    </source>
</reference>
<feature type="transmembrane region" description="Helical" evidence="1">
    <location>
        <begin position="87"/>
        <end position="108"/>
    </location>
</feature>
<accession>A0ABX7ZJN9</accession>
<feature type="transmembrane region" description="Helical" evidence="1">
    <location>
        <begin position="20"/>
        <end position="38"/>
    </location>
</feature>
<organism evidence="2 3">
    <name type="scientific">Ralstonia syzygii</name>
    <dbReference type="NCBI Taxonomy" id="28097"/>
    <lineage>
        <taxon>Bacteria</taxon>
        <taxon>Pseudomonadati</taxon>
        <taxon>Pseudomonadota</taxon>
        <taxon>Betaproteobacteria</taxon>
        <taxon>Burkholderiales</taxon>
        <taxon>Burkholderiaceae</taxon>
        <taxon>Ralstonia</taxon>
        <taxon>Ralstonia solanacearum species complex</taxon>
    </lineage>
</organism>
<feature type="transmembrane region" description="Helical" evidence="1">
    <location>
        <begin position="50"/>
        <end position="67"/>
    </location>
</feature>